<organism evidence="4 7">
    <name type="scientific">Enterococcus faecium</name>
    <name type="common">Streptococcus faecium</name>
    <dbReference type="NCBI Taxonomy" id="1352"/>
    <lineage>
        <taxon>Bacteria</taxon>
        <taxon>Bacillati</taxon>
        <taxon>Bacillota</taxon>
        <taxon>Bacilli</taxon>
        <taxon>Lactobacillales</taxon>
        <taxon>Enterococcaceae</taxon>
        <taxon>Enterococcus</taxon>
    </lineage>
</organism>
<dbReference type="EMBL" id="WEFP01000001">
    <property type="protein sequence ID" value="KAB7576724.1"/>
    <property type="molecule type" value="Genomic_DNA"/>
</dbReference>
<evidence type="ECO:0000313" key="4">
    <source>
        <dbReference type="EMBL" id="OOL83336.1"/>
    </source>
</evidence>
<reference evidence="2 8" key="3">
    <citation type="submission" date="2019-10" db="EMBL/GenBank/DDBJ databases">
        <title>Evolutionary dynamics of vancomycin-resistant Enterococcus faecium during gastrointestinal tract colonization and bloodstream infection in immunocompromised pediatric patients.</title>
        <authorList>
            <person name="Chilambi G.S."/>
            <person name="Nordstrom H.R."/>
            <person name="Evans D.R."/>
            <person name="Ferrolino J."/>
            <person name="Hayden R.T."/>
            <person name="Maron G.M."/>
            <person name="Vo A.N."/>
            <person name="Gilmore M.S."/>
            <person name="Wolf J."/>
            <person name="Rosch J.W."/>
            <person name="Van Tyne D."/>
        </authorList>
    </citation>
    <scope>NUCLEOTIDE SEQUENCE [LARGE SCALE GENOMIC DNA]</scope>
    <source>
        <strain evidence="2 8">VRECG27</strain>
    </source>
</reference>
<dbReference type="SUPFAM" id="SSF51735">
    <property type="entry name" value="NAD(P)-binding Rossmann-fold domains"/>
    <property type="match status" value="1"/>
</dbReference>
<evidence type="ECO:0000313" key="6">
    <source>
        <dbReference type="Proteomes" id="UP000183509"/>
    </source>
</evidence>
<dbReference type="OMA" id="GHHWRYL"/>
<sequence length="325" mass="38153">MNIGIIGLGSMGKRRLRLIQEHFNDILLCGVDTNEARRKEVEKEFGIPTYNSLTEAKNLFEINSVFVCTSPITHEFIIKEALNLDCNIFTEINLLNEYYDEIIEVAKKKDRLLYLSSTFLKRKEIQYIKSKVTHNKKISYQYHVGQYLPDWHPWEDYRNFFVSNKKTNGCREIFAIELPWIIDTFGKVKSFTVMTQKLSNLDIDYSDSFTLIIEHETGIVGTLSVDVVSRVAKRNLTIIGEKILIEWEGNPDSLFSWNEETSSMTDIQLYDEVMHDNNYSHTIIEDAYLEEIKEFFTLLEKKMEPQYTFEKDKYIINLINDIEVN</sequence>
<dbReference type="GO" id="GO:0016491">
    <property type="term" value="F:oxidoreductase activity"/>
    <property type="evidence" value="ECO:0007669"/>
    <property type="project" value="UniProtKB-KW"/>
</dbReference>
<evidence type="ECO:0000313" key="2">
    <source>
        <dbReference type="EMBL" id="KAB7576724.1"/>
    </source>
</evidence>
<reference evidence="3" key="4">
    <citation type="submission" date="2023-03" db="EMBL/GenBank/DDBJ databases">
        <authorList>
            <person name="Shen W."/>
            <person name="Cai J."/>
        </authorList>
    </citation>
    <scope>NUCLEOTIDE SEQUENCE</scope>
    <source>
        <strain evidence="3">B1010-2</strain>
    </source>
</reference>
<name>A0A132ZB28_ENTFC</name>
<dbReference type="SUPFAM" id="SSF55347">
    <property type="entry name" value="Glyceraldehyde-3-phosphate dehydrogenase-like, C-terminal domain"/>
    <property type="match status" value="1"/>
</dbReference>
<dbReference type="EC" id="1.-.-.-" evidence="5"/>
<accession>A0A132ZB28</accession>
<dbReference type="Pfam" id="PF01408">
    <property type="entry name" value="GFO_IDH_MocA"/>
    <property type="match status" value="1"/>
</dbReference>
<evidence type="ECO:0000313" key="5">
    <source>
        <dbReference type="EMBL" id="SAM53372.1"/>
    </source>
</evidence>
<feature type="domain" description="Gfo/Idh/MocA-like oxidoreductase N-terminal" evidence="1">
    <location>
        <begin position="1"/>
        <end position="113"/>
    </location>
</feature>
<dbReference type="Proteomes" id="UP000191171">
    <property type="component" value="Unassembled WGS sequence"/>
</dbReference>
<dbReference type="Gene3D" id="3.30.360.10">
    <property type="entry name" value="Dihydrodipicolinate Reductase, domain 2"/>
    <property type="match status" value="1"/>
</dbReference>
<dbReference type="Proteomes" id="UP000469871">
    <property type="component" value="Unassembled WGS sequence"/>
</dbReference>
<proteinExistence type="predicted"/>
<dbReference type="GO" id="GO:0000166">
    <property type="term" value="F:nucleotide binding"/>
    <property type="evidence" value="ECO:0007669"/>
    <property type="project" value="InterPro"/>
</dbReference>
<dbReference type="InterPro" id="IPR051450">
    <property type="entry name" value="Gfo/Idh/MocA_Oxidoreductases"/>
</dbReference>
<evidence type="ECO:0000313" key="7">
    <source>
        <dbReference type="Proteomes" id="UP000191171"/>
    </source>
</evidence>
<dbReference type="Proteomes" id="UP001260956">
    <property type="component" value="Unassembled WGS sequence"/>
</dbReference>
<evidence type="ECO:0000313" key="8">
    <source>
        <dbReference type="Proteomes" id="UP000469871"/>
    </source>
</evidence>
<dbReference type="EMBL" id="FKLM01000083">
    <property type="protein sequence ID" value="SAM53372.1"/>
    <property type="molecule type" value="Genomic_DNA"/>
</dbReference>
<dbReference type="PANTHER" id="PTHR43377:SF1">
    <property type="entry name" value="BILIVERDIN REDUCTASE A"/>
    <property type="match status" value="1"/>
</dbReference>
<dbReference type="EMBL" id="MVGJ01000019">
    <property type="protein sequence ID" value="OOL83336.1"/>
    <property type="molecule type" value="Genomic_DNA"/>
</dbReference>
<reference evidence="4 7" key="2">
    <citation type="submission" date="2017-02" db="EMBL/GenBank/DDBJ databases">
        <title>Clonality and virulence of isolates of VRE in Hematopoietic Stem Cell Transplanted (HSCT) patients.</title>
        <authorList>
            <person name="Marchi A.P."/>
            <person name="Martins R.C."/>
            <person name="Marie S.K."/>
            <person name="Levin A.S."/>
            <person name="Costa S.F."/>
        </authorList>
    </citation>
    <scope>NUCLEOTIDE SEQUENCE [LARGE SCALE GENOMIC DNA]</scope>
    <source>
        <strain evidence="4 7">LIM1759</strain>
    </source>
</reference>
<dbReference type="PANTHER" id="PTHR43377">
    <property type="entry name" value="BILIVERDIN REDUCTASE A"/>
    <property type="match status" value="1"/>
</dbReference>
<protein>
    <submittedName>
        <fullName evidence="4">Dehydrogenase</fullName>
    </submittedName>
    <submittedName>
        <fullName evidence="2 5">Oxidoreductase</fullName>
        <ecNumber evidence="5">1.-.-.-</ecNumber>
    </submittedName>
</protein>
<evidence type="ECO:0000259" key="1">
    <source>
        <dbReference type="Pfam" id="PF01408"/>
    </source>
</evidence>
<dbReference type="Proteomes" id="UP000183509">
    <property type="component" value="Unassembled WGS sequence"/>
</dbReference>
<evidence type="ECO:0000313" key="3">
    <source>
        <dbReference type="EMBL" id="MDT2370064.1"/>
    </source>
</evidence>
<reference evidence="5 6" key="1">
    <citation type="submission" date="2016-04" db="EMBL/GenBank/DDBJ databases">
        <authorList>
            <person name="Millard A."/>
        </authorList>
    </citation>
    <scope>NUCLEOTIDE SEQUENCE [LARGE SCALE GENOMIC DNA]</scope>
    <source>
        <strain evidence="5">Isolate 22</strain>
    </source>
</reference>
<dbReference type="InterPro" id="IPR036291">
    <property type="entry name" value="NAD(P)-bd_dom_sf"/>
</dbReference>
<dbReference type="RefSeq" id="WP_002289366.1">
    <property type="nucleotide sequence ID" value="NZ_AP026772.1"/>
</dbReference>
<dbReference type="InterPro" id="IPR000683">
    <property type="entry name" value="Gfo/Idh/MocA-like_OxRdtase_N"/>
</dbReference>
<dbReference type="Gene3D" id="3.40.50.720">
    <property type="entry name" value="NAD(P)-binding Rossmann-like Domain"/>
    <property type="match status" value="1"/>
</dbReference>
<dbReference type="AlphaFoldDB" id="A0A132ZB28"/>
<comment type="caution">
    <text evidence="4">The sequence shown here is derived from an EMBL/GenBank/DDBJ whole genome shotgun (WGS) entry which is preliminary data.</text>
</comment>
<keyword evidence="5" id="KW-0560">Oxidoreductase</keyword>
<gene>
    <name evidence="4" type="ORF">B1P95_04500</name>
    <name evidence="5" type="ORF">DTPHA_602761</name>
    <name evidence="2" type="ORF">GBM73_05110</name>
    <name evidence="3" type="ORF">P6Z85_07810</name>
</gene>
<dbReference type="EMBL" id="JARPTX010000022">
    <property type="protein sequence ID" value="MDT2370064.1"/>
    <property type="molecule type" value="Genomic_DNA"/>
</dbReference>